<keyword evidence="8 9" id="KW-0472">Membrane</keyword>
<keyword evidence="2" id="KW-0813">Transport</keyword>
<evidence type="ECO:0000256" key="3">
    <source>
        <dbReference type="ARBA" id="ARBA00022475"/>
    </source>
</evidence>
<feature type="transmembrane region" description="Helical" evidence="9">
    <location>
        <begin position="69"/>
        <end position="94"/>
    </location>
</feature>
<dbReference type="EMBL" id="JADCJZ010000001">
    <property type="protein sequence ID" value="MBE5023888.1"/>
    <property type="molecule type" value="Genomic_DNA"/>
</dbReference>
<evidence type="ECO:0000256" key="9">
    <source>
        <dbReference type="SAM" id="Phobius"/>
    </source>
</evidence>
<dbReference type="Pfam" id="PF02378">
    <property type="entry name" value="PTS_EIIC"/>
    <property type="match status" value="1"/>
</dbReference>
<feature type="transmembrane region" description="Helical" evidence="9">
    <location>
        <begin position="333"/>
        <end position="353"/>
    </location>
</feature>
<evidence type="ECO:0000256" key="4">
    <source>
        <dbReference type="ARBA" id="ARBA00022597"/>
    </source>
</evidence>
<keyword evidence="5" id="KW-0598">Phosphotransferase system</keyword>
<feature type="transmembrane region" description="Helical" evidence="9">
    <location>
        <begin position="294"/>
        <end position="313"/>
    </location>
</feature>
<name>A0ABR9QS24_9ACTN</name>
<dbReference type="Proteomes" id="UP001194273">
    <property type="component" value="Unassembled WGS sequence"/>
</dbReference>
<evidence type="ECO:0000256" key="2">
    <source>
        <dbReference type="ARBA" id="ARBA00022448"/>
    </source>
</evidence>
<dbReference type="PANTHER" id="PTHR30505:SF0">
    <property type="entry name" value="FRUCTOSE-LIKE PTS SYSTEM EIIBC COMPONENT-RELATED"/>
    <property type="match status" value="1"/>
</dbReference>
<evidence type="ECO:0000256" key="1">
    <source>
        <dbReference type="ARBA" id="ARBA00004429"/>
    </source>
</evidence>
<dbReference type="InterPro" id="IPR003352">
    <property type="entry name" value="PTS_EIIC"/>
</dbReference>
<proteinExistence type="predicted"/>
<feature type="domain" description="PTS EIIC type-2" evidence="10">
    <location>
        <begin position="18"/>
        <end position="374"/>
    </location>
</feature>
<evidence type="ECO:0000256" key="6">
    <source>
        <dbReference type="ARBA" id="ARBA00022692"/>
    </source>
</evidence>
<evidence type="ECO:0000313" key="11">
    <source>
        <dbReference type="EMBL" id="MBE5023888.1"/>
    </source>
</evidence>
<keyword evidence="4" id="KW-0762">Sugar transport</keyword>
<dbReference type="InterPro" id="IPR013014">
    <property type="entry name" value="PTS_EIIC_2"/>
</dbReference>
<keyword evidence="6 9" id="KW-0812">Transmembrane</keyword>
<dbReference type="PANTHER" id="PTHR30505">
    <property type="entry name" value="FRUCTOSE-LIKE PERMEASE"/>
    <property type="match status" value="1"/>
</dbReference>
<comment type="caution">
    <text evidence="11">The sequence shown here is derived from an EMBL/GenBank/DDBJ whole genome shotgun (WGS) entry which is preliminary data.</text>
</comment>
<evidence type="ECO:0000256" key="5">
    <source>
        <dbReference type="ARBA" id="ARBA00022683"/>
    </source>
</evidence>
<dbReference type="PROSITE" id="PS51104">
    <property type="entry name" value="PTS_EIIC_TYPE_2"/>
    <property type="match status" value="1"/>
</dbReference>
<evidence type="ECO:0000256" key="7">
    <source>
        <dbReference type="ARBA" id="ARBA00022989"/>
    </source>
</evidence>
<evidence type="ECO:0000313" key="12">
    <source>
        <dbReference type="Proteomes" id="UP001194273"/>
    </source>
</evidence>
<keyword evidence="3" id="KW-1003">Cell membrane</keyword>
<comment type="subcellular location">
    <subcellularLocation>
        <location evidence="1">Cell inner membrane</location>
        <topology evidence="1">Multi-pass membrane protein</topology>
    </subcellularLocation>
</comment>
<evidence type="ECO:0000256" key="8">
    <source>
        <dbReference type="ARBA" id="ARBA00023136"/>
    </source>
</evidence>
<dbReference type="InterPro" id="IPR006327">
    <property type="entry name" value="PTS_IIC_fruc"/>
</dbReference>
<keyword evidence="7 9" id="KW-1133">Transmembrane helix</keyword>
<dbReference type="NCBIfam" id="TIGR01427">
    <property type="entry name" value="PTS_IIC_fructo"/>
    <property type="match status" value="1"/>
</dbReference>
<feature type="transmembrane region" description="Helical" evidence="9">
    <location>
        <begin position="114"/>
        <end position="133"/>
    </location>
</feature>
<protein>
    <submittedName>
        <fullName evidence="11">PTS fructose transporter subunit IIC</fullName>
    </submittedName>
</protein>
<dbReference type="RefSeq" id="WP_193529296.1">
    <property type="nucleotide sequence ID" value="NZ_JADCJZ010000001.1"/>
</dbReference>
<dbReference type="InterPro" id="IPR050864">
    <property type="entry name" value="Bacterial_PTS_Sugar_Transport"/>
</dbReference>
<sequence>MAEIKRKNEKKKSQAGIAWDAVLTGISYMIPFIVGGGVLEGIAKAMGGYNIAADMAAVGDYTQYTLAMVVYAIGAAIFDVSVPIIGAYIGWALADKPGLAPGFAVGVISNTIKAGFLGAVIGGLIAGYITIWLKDLSKKVPTDVSSVFPILLIPVISTGVTSLVMWYIVGVPISWIMNIITGALTNLQGVGGFVFGAAIGAGMSTDQGGPISKAVALVANGLNADGILGPAACKMCGGMQNPLGVCIAQIIDRFTGKKKFTDKERSTTISGLVLACCYIQEYVIPFLVQDTWRCLVPCLIGGAISGGLCGYFALESAAVHGGVFVIAMMSNPLQFILFWFAGAIVTGTLYFLLRKPVDQEAEMAGNGVLDKLLG</sequence>
<gene>
    <name evidence="11" type="ORF">INF26_03345</name>
</gene>
<reference evidence="11 12" key="1">
    <citation type="submission" date="2020-10" db="EMBL/GenBank/DDBJ databases">
        <title>ChiBAC.</title>
        <authorList>
            <person name="Zenner C."/>
            <person name="Hitch T.C.A."/>
            <person name="Clavel T."/>
        </authorList>
    </citation>
    <scope>NUCLEOTIDE SEQUENCE [LARGE SCALE GENOMIC DNA]</scope>
    <source>
        <strain evidence="11 12">DSM 107455</strain>
    </source>
</reference>
<keyword evidence="12" id="KW-1185">Reference proteome</keyword>
<feature type="transmembrane region" description="Helical" evidence="9">
    <location>
        <begin position="175"/>
        <end position="199"/>
    </location>
</feature>
<organism evidence="11 12">
    <name type="scientific">Thermophilibacter gallinarum</name>
    <dbReference type="NCBI Taxonomy" id="2779357"/>
    <lineage>
        <taxon>Bacteria</taxon>
        <taxon>Bacillati</taxon>
        <taxon>Actinomycetota</taxon>
        <taxon>Coriobacteriia</taxon>
        <taxon>Coriobacteriales</taxon>
        <taxon>Atopobiaceae</taxon>
        <taxon>Thermophilibacter</taxon>
    </lineage>
</organism>
<evidence type="ECO:0000259" key="10">
    <source>
        <dbReference type="PROSITE" id="PS51104"/>
    </source>
</evidence>
<accession>A0ABR9QS24</accession>
<feature type="transmembrane region" description="Helical" evidence="9">
    <location>
        <begin position="145"/>
        <end position="169"/>
    </location>
</feature>